<evidence type="ECO:0000313" key="2">
    <source>
        <dbReference type="EMBL" id="KAK4212322.1"/>
    </source>
</evidence>
<sequence length="356" mass="38982">MATCLSVAKKLNDLREKYKDAPVVVVSICSESNVILACLSQMQMLLLQKKTLADLPPELPAVLDQAVTGCTMVFSCLELEMQRMDSGTSESARLPWKARFRFIWNETKLNELLGALRGQQALKALGDIKYMLDKQKDTVQTSARITQSLRSKNPSVRVASSIYGGRARETLGHTYDVVSMVAPSELEFEFDDLVVNSQVYRRTLALAQAQTRATVDGGRASSSSTFEGPMERGGPDVTKTRLLSGLNRVGLPSDPISPVQSSEGAQKAKHSSGFAGLPLIREVPGQHETSDAAQKTQRVQRRSRFLMPDVVEIPAGMQRLRSAIAQAEKAQAENSRTTRQALHSDPPNNLPSRTGL</sequence>
<accession>A0AAN6YA97</accession>
<feature type="compositionally biased region" description="Polar residues" evidence="1">
    <location>
        <begin position="332"/>
        <end position="356"/>
    </location>
</feature>
<reference evidence="2" key="2">
    <citation type="submission" date="2023-05" db="EMBL/GenBank/DDBJ databases">
        <authorList>
            <consortium name="Lawrence Berkeley National Laboratory"/>
            <person name="Steindorff A."/>
            <person name="Hensen N."/>
            <person name="Bonometti L."/>
            <person name="Westerberg I."/>
            <person name="Brannstrom I.O."/>
            <person name="Guillou S."/>
            <person name="Cros-Aarteil S."/>
            <person name="Calhoun S."/>
            <person name="Haridas S."/>
            <person name="Kuo A."/>
            <person name="Mondo S."/>
            <person name="Pangilinan J."/>
            <person name="Riley R."/>
            <person name="Labutti K."/>
            <person name="Andreopoulos B."/>
            <person name="Lipzen A."/>
            <person name="Chen C."/>
            <person name="Yanf M."/>
            <person name="Daum C."/>
            <person name="Ng V."/>
            <person name="Clum A."/>
            <person name="Ohm R."/>
            <person name="Martin F."/>
            <person name="Silar P."/>
            <person name="Natvig D."/>
            <person name="Lalanne C."/>
            <person name="Gautier V."/>
            <person name="Ament-Velasquez S.L."/>
            <person name="Kruys A."/>
            <person name="Hutchinson M.I."/>
            <person name="Powell A.J."/>
            <person name="Barry K."/>
            <person name="Miller A.N."/>
            <person name="Grigoriev I.V."/>
            <person name="Debuchy R."/>
            <person name="Gladieux P."/>
            <person name="Thoren M.H."/>
            <person name="Johannesson H."/>
        </authorList>
    </citation>
    <scope>NUCLEOTIDE SEQUENCE</scope>
    <source>
        <strain evidence="2">PSN293</strain>
    </source>
</reference>
<gene>
    <name evidence="2" type="ORF">QBC37DRAFT_466036</name>
</gene>
<dbReference type="EMBL" id="MU858130">
    <property type="protein sequence ID" value="KAK4212322.1"/>
    <property type="molecule type" value="Genomic_DNA"/>
</dbReference>
<dbReference type="Proteomes" id="UP001301769">
    <property type="component" value="Unassembled WGS sequence"/>
</dbReference>
<keyword evidence="3" id="KW-1185">Reference proteome</keyword>
<feature type="region of interest" description="Disordered" evidence="1">
    <location>
        <begin position="324"/>
        <end position="356"/>
    </location>
</feature>
<comment type="caution">
    <text evidence="2">The sequence shown here is derived from an EMBL/GenBank/DDBJ whole genome shotgun (WGS) entry which is preliminary data.</text>
</comment>
<proteinExistence type="predicted"/>
<dbReference type="AlphaFoldDB" id="A0AAN6YA97"/>
<reference evidence="2" key="1">
    <citation type="journal article" date="2023" name="Mol. Phylogenet. Evol.">
        <title>Genome-scale phylogeny and comparative genomics of the fungal order Sordariales.</title>
        <authorList>
            <person name="Hensen N."/>
            <person name="Bonometti L."/>
            <person name="Westerberg I."/>
            <person name="Brannstrom I.O."/>
            <person name="Guillou S."/>
            <person name="Cros-Aarteil S."/>
            <person name="Calhoun S."/>
            <person name="Haridas S."/>
            <person name="Kuo A."/>
            <person name="Mondo S."/>
            <person name="Pangilinan J."/>
            <person name="Riley R."/>
            <person name="LaButti K."/>
            <person name="Andreopoulos B."/>
            <person name="Lipzen A."/>
            <person name="Chen C."/>
            <person name="Yan M."/>
            <person name="Daum C."/>
            <person name="Ng V."/>
            <person name="Clum A."/>
            <person name="Steindorff A."/>
            <person name="Ohm R.A."/>
            <person name="Martin F."/>
            <person name="Silar P."/>
            <person name="Natvig D.O."/>
            <person name="Lalanne C."/>
            <person name="Gautier V."/>
            <person name="Ament-Velasquez S.L."/>
            <person name="Kruys A."/>
            <person name="Hutchinson M.I."/>
            <person name="Powell A.J."/>
            <person name="Barry K."/>
            <person name="Miller A.N."/>
            <person name="Grigoriev I.V."/>
            <person name="Debuchy R."/>
            <person name="Gladieux P."/>
            <person name="Hiltunen Thoren M."/>
            <person name="Johannesson H."/>
        </authorList>
    </citation>
    <scope>NUCLEOTIDE SEQUENCE</scope>
    <source>
        <strain evidence="2">PSN293</strain>
    </source>
</reference>
<organism evidence="2 3">
    <name type="scientific">Rhypophila decipiens</name>
    <dbReference type="NCBI Taxonomy" id="261697"/>
    <lineage>
        <taxon>Eukaryota</taxon>
        <taxon>Fungi</taxon>
        <taxon>Dikarya</taxon>
        <taxon>Ascomycota</taxon>
        <taxon>Pezizomycotina</taxon>
        <taxon>Sordariomycetes</taxon>
        <taxon>Sordariomycetidae</taxon>
        <taxon>Sordariales</taxon>
        <taxon>Naviculisporaceae</taxon>
        <taxon>Rhypophila</taxon>
    </lineage>
</organism>
<feature type="region of interest" description="Disordered" evidence="1">
    <location>
        <begin position="215"/>
        <end position="272"/>
    </location>
</feature>
<protein>
    <submittedName>
        <fullName evidence="2">Uncharacterized protein</fullName>
    </submittedName>
</protein>
<name>A0AAN6YA97_9PEZI</name>
<evidence type="ECO:0000313" key="3">
    <source>
        <dbReference type="Proteomes" id="UP001301769"/>
    </source>
</evidence>
<evidence type="ECO:0000256" key="1">
    <source>
        <dbReference type="SAM" id="MobiDB-lite"/>
    </source>
</evidence>